<keyword evidence="8 10" id="KW-0456">Lyase</keyword>
<evidence type="ECO:0000256" key="6">
    <source>
        <dbReference type="ARBA" id="ARBA00022430"/>
    </source>
</evidence>
<gene>
    <name evidence="10 12" type="primary">leuD</name>
    <name evidence="12" type="ORF">ACFOSB_14510</name>
</gene>
<dbReference type="HAMAP" id="MF_01031">
    <property type="entry name" value="LeuD_type1"/>
    <property type="match status" value="1"/>
</dbReference>
<evidence type="ECO:0000256" key="2">
    <source>
        <dbReference type="ARBA" id="ARBA00002695"/>
    </source>
</evidence>
<evidence type="ECO:0000256" key="10">
    <source>
        <dbReference type="HAMAP-Rule" id="MF_01031"/>
    </source>
</evidence>
<keyword evidence="6 10" id="KW-0432">Leucine biosynthesis</keyword>
<name>A0ABV7ZCQ2_9DEIO</name>
<dbReference type="NCBIfam" id="TIGR00171">
    <property type="entry name" value="leuD"/>
    <property type="match status" value="1"/>
</dbReference>
<evidence type="ECO:0000259" key="11">
    <source>
        <dbReference type="Pfam" id="PF00694"/>
    </source>
</evidence>
<dbReference type="NCBIfam" id="NF002458">
    <property type="entry name" value="PRK01641.1"/>
    <property type="match status" value="1"/>
</dbReference>
<evidence type="ECO:0000256" key="5">
    <source>
        <dbReference type="ARBA" id="ARBA00011271"/>
    </source>
</evidence>
<comment type="function">
    <text evidence="2 10">Catalyzes the isomerization between 2-isopropylmalate and 3-isopropylmalate, via the formation of 2-isopropylmaleate.</text>
</comment>
<dbReference type="InterPro" id="IPR033940">
    <property type="entry name" value="IPMI_Swivel"/>
</dbReference>
<dbReference type="InterPro" id="IPR000573">
    <property type="entry name" value="AconitaseA/IPMdHydase_ssu_swvl"/>
</dbReference>
<keyword evidence="7 10" id="KW-0028">Amino-acid biosynthesis</keyword>
<dbReference type="EMBL" id="JBHRZG010000019">
    <property type="protein sequence ID" value="MFC3834071.1"/>
    <property type="molecule type" value="Genomic_DNA"/>
</dbReference>
<organism evidence="12 13">
    <name type="scientific">Deinococcus rufus</name>
    <dbReference type="NCBI Taxonomy" id="2136097"/>
    <lineage>
        <taxon>Bacteria</taxon>
        <taxon>Thermotogati</taxon>
        <taxon>Deinococcota</taxon>
        <taxon>Deinococci</taxon>
        <taxon>Deinococcales</taxon>
        <taxon>Deinococcaceae</taxon>
        <taxon>Deinococcus</taxon>
    </lineage>
</organism>
<dbReference type="PANTHER" id="PTHR43345:SF5">
    <property type="entry name" value="3-ISOPROPYLMALATE DEHYDRATASE SMALL SUBUNIT"/>
    <property type="match status" value="1"/>
</dbReference>
<dbReference type="InterPro" id="IPR015928">
    <property type="entry name" value="Aconitase/3IPM_dehydase_swvl"/>
</dbReference>
<comment type="catalytic activity">
    <reaction evidence="1 10">
        <text>(2R,3S)-3-isopropylmalate = (2S)-2-isopropylmalate</text>
        <dbReference type="Rhea" id="RHEA:32287"/>
        <dbReference type="ChEBI" id="CHEBI:1178"/>
        <dbReference type="ChEBI" id="CHEBI:35121"/>
        <dbReference type="EC" id="4.2.1.33"/>
    </reaction>
</comment>
<protein>
    <recommendedName>
        <fullName evidence="10">3-isopropylmalate dehydratase small subunit</fullName>
        <ecNumber evidence="10">4.2.1.33</ecNumber>
    </recommendedName>
    <alternativeName>
        <fullName evidence="10">Alpha-IPM isomerase</fullName>
        <shortName evidence="10">IPMI</shortName>
    </alternativeName>
    <alternativeName>
        <fullName evidence="10">Isopropylmalate isomerase</fullName>
    </alternativeName>
</protein>
<feature type="domain" description="Aconitase A/isopropylmalate dehydratase small subunit swivel" evidence="11">
    <location>
        <begin position="1"/>
        <end position="117"/>
    </location>
</feature>
<comment type="pathway">
    <text evidence="3 10">Amino-acid biosynthesis; L-leucine biosynthesis; L-leucine from 3-methyl-2-oxobutanoate: step 2/4.</text>
</comment>
<dbReference type="Gene3D" id="3.20.19.10">
    <property type="entry name" value="Aconitase, domain 4"/>
    <property type="match status" value="1"/>
</dbReference>
<dbReference type="GO" id="GO:0003861">
    <property type="term" value="F:3-isopropylmalate dehydratase activity"/>
    <property type="evidence" value="ECO:0007669"/>
    <property type="project" value="UniProtKB-EC"/>
</dbReference>
<dbReference type="Pfam" id="PF00694">
    <property type="entry name" value="Aconitase_C"/>
    <property type="match status" value="1"/>
</dbReference>
<comment type="subunit">
    <text evidence="5 10">Heterodimer of LeuC and LeuD.</text>
</comment>
<proteinExistence type="inferred from homology"/>
<evidence type="ECO:0000256" key="9">
    <source>
        <dbReference type="ARBA" id="ARBA00023304"/>
    </source>
</evidence>
<reference evidence="13" key="1">
    <citation type="journal article" date="2019" name="Int. J. Syst. Evol. Microbiol.">
        <title>The Global Catalogue of Microorganisms (GCM) 10K type strain sequencing project: providing services to taxonomists for standard genome sequencing and annotation.</title>
        <authorList>
            <consortium name="The Broad Institute Genomics Platform"/>
            <consortium name="The Broad Institute Genome Sequencing Center for Infectious Disease"/>
            <person name="Wu L."/>
            <person name="Ma J."/>
        </authorList>
    </citation>
    <scope>NUCLEOTIDE SEQUENCE [LARGE SCALE GENOMIC DNA]</scope>
    <source>
        <strain evidence="13">CCTCC AB 2017081</strain>
    </source>
</reference>
<keyword evidence="9 10" id="KW-0100">Branched-chain amino acid biosynthesis</keyword>
<dbReference type="PANTHER" id="PTHR43345">
    <property type="entry name" value="3-ISOPROPYLMALATE DEHYDRATASE SMALL SUBUNIT 2-RELATED-RELATED"/>
    <property type="match status" value="1"/>
</dbReference>
<evidence type="ECO:0000256" key="3">
    <source>
        <dbReference type="ARBA" id="ARBA00004729"/>
    </source>
</evidence>
<dbReference type="InterPro" id="IPR004431">
    <property type="entry name" value="3-IsopropMal_deHydase_ssu"/>
</dbReference>
<dbReference type="Proteomes" id="UP001595803">
    <property type="component" value="Unassembled WGS sequence"/>
</dbReference>
<dbReference type="CDD" id="cd01577">
    <property type="entry name" value="IPMI_Swivel"/>
    <property type="match status" value="1"/>
</dbReference>
<evidence type="ECO:0000256" key="4">
    <source>
        <dbReference type="ARBA" id="ARBA00009845"/>
    </source>
</evidence>
<evidence type="ECO:0000313" key="12">
    <source>
        <dbReference type="EMBL" id="MFC3834071.1"/>
    </source>
</evidence>
<evidence type="ECO:0000256" key="1">
    <source>
        <dbReference type="ARBA" id="ARBA00000491"/>
    </source>
</evidence>
<dbReference type="EC" id="4.2.1.33" evidence="10"/>
<evidence type="ECO:0000313" key="13">
    <source>
        <dbReference type="Proteomes" id="UP001595803"/>
    </source>
</evidence>
<dbReference type="RefSeq" id="WP_295823294.1">
    <property type="nucleotide sequence ID" value="NZ_JBHRZG010000019.1"/>
</dbReference>
<evidence type="ECO:0000256" key="7">
    <source>
        <dbReference type="ARBA" id="ARBA00022605"/>
    </source>
</evidence>
<keyword evidence="13" id="KW-1185">Reference proteome</keyword>
<comment type="similarity">
    <text evidence="4 10">Belongs to the LeuD family. LeuD type 1 subfamily.</text>
</comment>
<evidence type="ECO:0000256" key="8">
    <source>
        <dbReference type="ARBA" id="ARBA00023239"/>
    </source>
</evidence>
<sequence length="192" mass="21123">MKAVQTVQGRAVPLWRADIDTDQIVPSEALKNIGRTGFGRYLFGEWRDDPDFVLNQPQHAGARILIAGPNFGCGSSREHAPWALQDYGFDAIIAPSFADIFKNNCTKVGLLTVELPEADVQRLAGAIEQEPDTALTIDLVTRTFSGAGLERPFPVDDFTRERLLGGLDDIAMTLAHEDDIAAYEARRDSPRP</sequence>
<accession>A0ABV7ZCQ2</accession>
<dbReference type="InterPro" id="IPR050075">
    <property type="entry name" value="LeuD"/>
</dbReference>
<dbReference type="SUPFAM" id="SSF52016">
    <property type="entry name" value="LeuD/IlvD-like"/>
    <property type="match status" value="1"/>
</dbReference>
<comment type="caution">
    <text evidence="12">The sequence shown here is derived from an EMBL/GenBank/DDBJ whole genome shotgun (WGS) entry which is preliminary data.</text>
</comment>